<gene>
    <name evidence="1" type="ORF">D1012_01240</name>
</gene>
<protein>
    <submittedName>
        <fullName evidence="1">Uncharacterized protein</fullName>
    </submittedName>
</protein>
<accession>A0A411Z6Q9</accession>
<dbReference type="Proteomes" id="UP000284547">
    <property type="component" value="Unassembled WGS sequence"/>
</dbReference>
<proteinExistence type="predicted"/>
<sequence length="133" mass="15608">MTRDSLLALEIDFERQIYESKLLSLFRRSPSTWELLLHLAQFEEGSEDGVYNTLDRLRTRYLGNSAMLKFVRERRDDGLLLFTEHTKRSKWKVSLDAELRDALLLALEERNRGLGQALAPKEDKPQMSKQIIR</sequence>
<evidence type="ECO:0000313" key="1">
    <source>
        <dbReference type="EMBL" id="RGP38778.1"/>
    </source>
</evidence>
<reference evidence="1 2" key="1">
    <citation type="submission" date="2018-08" db="EMBL/GenBank/DDBJ databases">
        <title>Flavobacterium tibetense sp. nov., isolated from a wetland YonghuCo on Tibetan Plateau.</title>
        <authorList>
            <person name="Phurbu D."/>
            <person name="Lu H."/>
            <person name="Xing P."/>
        </authorList>
    </citation>
    <scope>NUCLEOTIDE SEQUENCE [LARGE SCALE GENOMIC DNA]</scope>
    <source>
        <strain evidence="1 2">DJC</strain>
    </source>
</reference>
<dbReference type="RefSeq" id="WP_147335604.1">
    <property type="nucleotide sequence ID" value="NZ_QWEY01000001.1"/>
</dbReference>
<evidence type="ECO:0000313" key="2">
    <source>
        <dbReference type="Proteomes" id="UP000284547"/>
    </source>
</evidence>
<dbReference type="OrthoDB" id="9854847at2"/>
<keyword evidence="2" id="KW-1185">Reference proteome</keyword>
<dbReference type="EMBL" id="QWEY01000001">
    <property type="protein sequence ID" value="RGP38778.1"/>
    <property type="molecule type" value="Genomic_DNA"/>
</dbReference>
<name>A0A411Z6Q9_9RHOB</name>
<dbReference type="AlphaFoldDB" id="A0A411Z6Q9"/>
<organism evidence="1 2">
    <name type="scientific">Pseudotabrizicola alkalilacus</name>
    <dbReference type="NCBI Taxonomy" id="2305252"/>
    <lineage>
        <taxon>Bacteria</taxon>
        <taxon>Pseudomonadati</taxon>
        <taxon>Pseudomonadota</taxon>
        <taxon>Alphaproteobacteria</taxon>
        <taxon>Rhodobacterales</taxon>
        <taxon>Paracoccaceae</taxon>
        <taxon>Pseudotabrizicola</taxon>
    </lineage>
</organism>
<comment type="caution">
    <text evidence="1">The sequence shown here is derived from an EMBL/GenBank/DDBJ whole genome shotgun (WGS) entry which is preliminary data.</text>
</comment>